<keyword evidence="3" id="KW-1185">Reference proteome</keyword>
<dbReference type="EMBL" id="QAOT01000028">
    <property type="protein sequence ID" value="PTR11152.1"/>
    <property type="molecule type" value="Genomic_DNA"/>
</dbReference>
<accession>A0A2T5JSE9</accession>
<feature type="region of interest" description="Disordered" evidence="1">
    <location>
        <begin position="1"/>
        <end position="111"/>
    </location>
</feature>
<evidence type="ECO:0008006" key="4">
    <source>
        <dbReference type="Google" id="ProtNLM"/>
    </source>
</evidence>
<dbReference type="Gene3D" id="3.40.5.80">
    <property type="match status" value="1"/>
</dbReference>
<evidence type="ECO:0000313" key="2">
    <source>
        <dbReference type="EMBL" id="PTR11152.1"/>
    </source>
</evidence>
<name>A0A2T5JSE9_9RHOB</name>
<dbReference type="RefSeq" id="WP_108222506.1">
    <property type="nucleotide sequence ID" value="NZ_QAOT01000028.1"/>
</dbReference>
<organism evidence="2 3">
    <name type="scientific">Cereibacter azotoformans</name>
    <dbReference type="NCBI Taxonomy" id="43057"/>
    <lineage>
        <taxon>Bacteria</taxon>
        <taxon>Pseudomonadati</taxon>
        <taxon>Pseudomonadota</taxon>
        <taxon>Alphaproteobacteria</taxon>
        <taxon>Rhodobacterales</taxon>
        <taxon>Paracoccaceae</taxon>
        <taxon>Cereibacter</taxon>
    </lineage>
</organism>
<evidence type="ECO:0000313" key="3">
    <source>
        <dbReference type="Proteomes" id="UP000244060"/>
    </source>
</evidence>
<sequence>MTAQKPTGARSSRARSKPPEAGQAGAADGAAPPNTEGAKDLPQADAARDEAPITAAGTDAVAPAGGEPAAPPATRPAATLVVTGPARGRWRAGRHFTAEPTTIPHDQLTEEDLDRLLDDPELTVHPVAAPY</sequence>
<dbReference type="Proteomes" id="UP000244060">
    <property type="component" value="Unassembled WGS sequence"/>
</dbReference>
<dbReference type="AlphaFoldDB" id="A0A2T5JSE9"/>
<gene>
    <name evidence="2" type="ORF">C8J28_12813</name>
</gene>
<dbReference type="SUPFAM" id="SSF160059">
    <property type="entry name" value="PriA/YqbF domain"/>
    <property type="match status" value="1"/>
</dbReference>
<protein>
    <recommendedName>
        <fullName evidence="4">Mu-like prophage FluMu N-terminal domain-containing protein</fullName>
    </recommendedName>
</protein>
<proteinExistence type="predicted"/>
<feature type="compositionally biased region" description="Low complexity" evidence="1">
    <location>
        <begin position="19"/>
        <end position="33"/>
    </location>
</feature>
<evidence type="ECO:0000256" key="1">
    <source>
        <dbReference type="SAM" id="MobiDB-lite"/>
    </source>
</evidence>
<comment type="caution">
    <text evidence="2">The sequence shown here is derived from an EMBL/GenBank/DDBJ whole genome shotgun (WGS) entry which is preliminary data.</text>
</comment>
<reference evidence="2 3" key="1">
    <citation type="submission" date="2018-04" db="EMBL/GenBank/DDBJ databases">
        <title>Genomic Encyclopedia of Type Strains, Phase III (KMG-III): the genomes of soil and plant-associated and newly described type strains.</title>
        <authorList>
            <person name="Whitman W."/>
        </authorList>
    </citation>
    <scope>NUCLEOTIDE SEQUENCE [LARGE SCALE GENOMIC DNA]</scope>
    <source>
        <strain evidence="2 3">KA25</strain>
    </source>
</reference>